<feature type="compositionally biased region" description="Low complexity" evidence="1">
    <location>
        <begin position="140"/>
        <end position="154"/>
    </location>
</feature>
<name>A0A914GQ11_GLORO</name>
<protein>
    <submittedName>
        <fullName evidence="4">Uncharacterized protein</fullName>
    </submittedName>
</protein>
<evidence type="ECO:0000256" key="1">
    <source>
        <dbReference type="SAM" id="MobiDB-lite"/>
    </source>
</evidence>
<dbReference type="Proteomes" id="UP000887572">
    <property type="component" value="Unplaced"/>
</dbReference>
<feature type="chain" id="PRO_5036802552" evidence="2">
    <location>
        <begin position="24"/>
        <end position="187"/>
    </location>
</feature>
<evidence type="ECO:0000313" key="4">
    <source>
        <dbReference type="WBParaSite" id="Gr19_v10_g10280.t2"/>
    </source>
</evidence>
<feature type="region of interest" description="Disordered" evidence="1">
    <location>
        <begin position="121"/>
        <end position="154"/>
    </location>
</feature>
<dbReference type="WBParaSite" id="Gr19_v10_g10280.t2">
    <property type="protein sequence ID" value="Gr19_v10_g10280.t2"/>
    <property type="gene ID" value="Gr19_v10_g10280"/>
</dbReference>
<proteinExistence type="predicted"/>
<dbReference type="AlphaFoldDB" id="A0A914GQ11"/>
<keyword evidence="2" id="KW-0732">Signal</keyword>
<keyword evidence="3" id="KW-1185">Reference proteome</keyword>
<evidence type="ECO:0000256" key="2">
    <source>
        <dbReference type="SAM" id="SignalP"/>
    </source>
</evidence>
<feature type="region of interest" description="Disordered" evidence="1">
    <location>
        <begin position="28"/>
        <end position="47"/>
    </location>
</feature>
<evidence type="ECO:0000313" key="3">
    <source>
        <dbReference type="Proteomes" id="UP000887572"/>
    </source>
</evidence>
<organism evidence="3 4">
    <name type="scientific">Globodera rostochiensis</name>
    <name type="common">Golden nematode worm</name>
    <name type="synonym">Heterodera rostochiensis</name>
    <dbReference type="NCBI Taxonomy" id="31243"/>
    <lineage>
        <taxon>Eukaryota</taxon>
        <taxon>Metazoa</taxon>
        <taxon>Ecdysozoa</taxon>
        <taxon>Nematoda</taxon>
        <taxon>Chromadorea</taxon>
        <taxon>Rhabditida</taxon>
        <taxon>Tylenchina</taxon>
        <taxon>Tylenchomorpha</taxon>
        <taxon>Tylenchoidea</taxon>
        <taxon>Heteroderidae</taxon>
        <taxon>Heteroderinae</taxon>
        <taxon>Globodera</taxon>
    </lineage>
</organism>
<feature type="signal peptide" evidence="2">
    <location>
        <begin position="1"/>
        <end position="23"/>
    </location>
</feature>
<sequence>MLHLKLISSVCFFHILLFQNVNSLDDAPDTDSQSAANYANSSTVTRPAEASYTHRIIDDQQAQNTAAMPSTASHTLISGVGQVLAPFVPAQLRQRLLGRQQRGQIVPKQPELIVPQQLTQNVPGQPDQIEPQSPQKAEISPSNASSSTSNLKDNNNNILLDVIIQSKQKQINPQLRQRKKFSAKKPE</sequence>
<accession>A0A914GQ11</accession>
<reference evidence="4" key="1">
    <citation type="submission" date="2022-11" db="UniProtKB">
        <authorList>
            <consortium name="WormBaseParasite"/>
        </authorList>
    </citation>
    <scope>IDENTIFICATION</scope>
</reference>
<feature type="compositionally biased region" description="Polar residues" evidence="1">
    <location>
        <begin position="30"/>
        <end position="45"/>
    </location>
</feature>